<dbReference type="GeneID" id="84232730"/>
<proteinExistence type="predicted"/>
<reference evidence="1 2" key="1">
    <citation type="submission" date="2023-08" db="EMBL/GenBank/DDBJ databases">
        <title>Methanolobus mangrovi sp. nov. and Methanolobus sediminis sp. nov, two novel methylotrophic methanogens isolated from mangrove sediments in China.</title>
        <authorList>
            <person name="Zhou J."/>
        </authorList>
    </citation>
    <scope>NUCLEOTIDE SEQUENCE [LARGE SCALE GENOMIC DNA]</scope>
    <source>
        <strain evidence="1 2">FTZ6</strain>
    </source>
</reference>
<dbReference type="EMBL" id="CP133592">
    <property type="protein sequence ID" value="WMW24115.1"/>
    <property type="molecule type" value="Genomic_DNA"/>
</dbReference>
<dbReference type="RefSeq" id="WP_309309929.1">
    <property type="nucleotide sequence ID" value="NZ_CP133592.1"/>
</dbReference>
<sequence>MMIKNTTAHKTKTSDLGIVLFAARTDQEFAFLRQNQTKENSSYGNEWNDTHRYDQHSYENVYNQGYSDGTYGNFYSNGASCEEQSENDKMTFESIPLKNLLQIRADGFIHNFANQGIFFANENGLTLLNGIKEKTIGQIRVQNPEVIKALMI</sequence>
<dbReference type="KEGG" id="mseb:RE474_08395"/>
<evidence type="ECO:0000313" key="2">
    <source>
        <dbReference type="Proteomes" id="UP001182908"/>
    </source>
</evidence>
<name>A0AA51YI43_9EURY</name>
<gene>
    <name evidence="1" type="ORF">RE474_08395</name>
</gene>
<dbReference type="Proteomes" id="UP001182908">
    <property type="component" value="Chromosome"/>
</dbReference>
<protein>
    <submittedName>
        <fullName evidence="1">Uncharacterized protein</fullName>
    </submittedName>
</protein>
<evidence type="ECO:0000313" key="1">
    <source>
        <dbReference type="EMBL" id="WMW24115.1"/>
    </source>
</evidence>
<organism evidence="1 2">
    <name type="scientific">Methanolobus sediminis</name>
    <dbReference type="NCBI Taxonomy" id="3072978"/>
    <lineage>
        <taxon>Archaea</taxon>
        <taxon>Methanobacteriati</taxon>
        <taxon>Methanobacteriota</taxon>
        <taxon>Stenosarchaea group</taxon>
        <taxon>Methanomicrobia</taxon>
        <taxon>Methanosarcinales</taxon>
        <taxon>Methanosarcinaceae</taxon>
        <taxon>Methanolobus</taxon>
    </lineage>
</organism>
<dbReference type="AlphaFoldDB" id="A0AA51YI43"/>
<accession>A0AA51YI43</accession>
<keyword evidence="2" id="KW-1185">Reference proteome</keyword>